<evidence type="ECO:0000256" key="4">
    <source>
        <dbReference type="ARBA" id="ARBA00022748"/>
    </source>
</evidence>
<dbReference type="Proteomes" id="UP000277007">
    <property type="component" value="Unassembled WGS sequence"/>
</dbReference>
<dbReference type="PANTHER" id="PTHR31272:SF9">
    <property type="entry name" value="BLL1027 PROTEIN"/>
    <property type="match status" value="1"/>
</dbReference>
<comment type="caution">
    <text evidence="9">The sequence shown here is derived from an EMBL/GenBank/DDBJ whole genome shotgun (WGS) entry which is preliminary data.</text>
</comment>
<gene>
    <name evidence="9" type="ORF">EJ903_24860</name>
</gene>
<evidence type="ECO:0000313" key="9">
    <source>
        <dbReference type="EMBL" id="RTR13101.1"/>
    </source>
</evidence>
<feature type="transmembrane region" description="Helical" evidence="7">
    <location>
        <begin position="190"/>
        <end position="213"/>
    </location>
</feature>
<proteinExistence type="inferred from homology"/>
<keyword evidence="5 7" id="KW-1133">Transmembrane helix</keyword>
<dbReference type="AlphaFoldDB" id="A0A3S0HWY1"/>
<reference evidence="9 10" key="1">
    <citation type="submission" date="2018-12" db="EMBL/GenBank/DDBJ databases">
        <authorList>
            <person name="Yang Y."/>
        </authorList>
    </citation>
    <scope>NUCLEOTIDE SEQUENCE [LARGE SCALE GENOMIC DNA]</scope>
    <source>
        <strain evidence="9 10">L-25-5w-1</strain>
    </source>
</reference>
<keyword evidence="6 7" id="KW-0472">Membrane</keyword>
<comment type="subcellular location">
    <subcellularLocation>
        <location evidence="1">Membrane</location>
        <topology evidence="1">Multi-pass membrane protein</topology>
    </subcellularLocation>
</comment>
<keyword evidence="4" id="KW-0201">Cytochrome c-type biogenesis</keyword>
<feature type="transmembrane region" description="Helical" evidence="7">
    <location>
        <begin position="6"/>
        <end position="29"/>
    </location>
</feature>
<evidence type="ECO:0000256" key="3">
    <source>
        <dbReference type="ARBA" id="ARBA00022692"/>
    </source>
</evidence>
<evidence type="ECO:0000259" key="8">
    <source>
        <dbReference type="Pfam" id="PF02683"/>
    </source>
</evidence>
<feature type="transmembrane region" description="Helical" evidence="7">
    <location>
        <begin position="41"/>
        <end position="64"/>
    </location>
</feature>
<dbReference type="InterPro" id="IPR051790">
    <property type="entry name" value="Cytochrome_c-biogenesis_DsbD"/>
</dbReference>
<feature type="transmembrane region" description="Helical" evidence="7">
    <location>
        <begin position="70"/>
        <end position="89"/>
    </location>
</feature>
<dbReference type="GO" id="GO:0017004">
    <property type="term" value="P:cytochrome complex assembly"/>
    <property type="evidence" value="ECO:0007669"/>
    <property type="project" value="UniProtKB-KW"/>
</dbReference>
<evidence type="ECO:0000256" key="7">
    <source>
        <dbReference type="SAM" id="Phobius"/>
    </source>
</evidence>
<evidence type="ECO:0000256" key="1">
    <source>
        <dbReference type="ARBA" id="ARBA00004141"/>
    </source>
</evidence>
<organism evidence="9 10">
    <name type="scientific">Azospirillum griseum</name>
    <dbReference type="NCBI Taxonomy" id="2496639"/>
    <lineage>
        <taxon>Bacteria</taxon>
        <taxon>Pseudomonadati</taxon>
        <taxon>Pseudomonadota</taxon>
        <taxon>Alphaproteobacteria</taxon>
        <taxon>Rhodospirillales</taxon>
        <taxon>Azospirillaceae</taxon>
        <taxon>Azospirillum</taxon>
    </lineage>
</organism>
<evidence type="ECO:0000256" key="2">
    <source>
        <dbReference type="ARBA" id="ARBA00006143"/>
    </source>
</evidence>
<feature type="domain" description="Cytochrome C biogenesis protein transmembrane" evidence="8">
    <location>
        <begin position="4"/>
        <end position="185"/>
    </location>
</feature>
<dbReference type="Pfam" id="PF02683">
    <property type="entry name" value="DsbD_TM"/>
    <property type="match status" value="1"/>
</dbReference>
<evidence type="ECO:0000256" key="5">
    <source>
        <dbReference type="ARBA" id="ARBA00022989"/>
    </source>
</evidence>
<evidence type="ECO:0000256" key="6">
    <source>
        <dbReference type="ARBA" id="ARBA00023136"/>
    </source>
</evidence>
<keyword evidence="3 7" id="KW-0812">Transmembrane</keyword>
<dbReference type="EMBL" id="RXMA01000047">
    <property type="protein sequence ID" value="RTR13101.1"/>
    <property type="molecule type" value="Genomic_DNA"/>
</dbReference>
<feature type="transmembrane region" description="Helical" evidence="7">
    <location>
        <begin position="154"/>
        <end position="178"/>
    </location>
</feature>
<dbReference type="InterPro" id="IPR003834">
    <property type="entry name" value="Cyt_c_assmbl_TM_dom"/>
</dbReference>
<comment type="similarity">
    <text evidence="2">Belongs to the DsbD family.</text>
</comment>
<dbReference type="RefSeq" id="WP_126620564.1">
    <property type="nucleotide sequence ID" value="NZ_JBHUCY010000044.1"/>
</dbReference>
<sequence>MGAALALSFLAGTLSTLSPCVLPLLPILLGGAIRQHRLAPLALAGGLALSFTGVGLFVATLGFALGIDGAAVKLTAALLMGLFGVVLLVRPLQERFALAASRLSGGANSALAGLSGEGLGGQFLLGLLLGAAWSPCAGPTLGAAVGMAAQSGSLPAAAATMTVFSVGAMAPLLALAYGSRKAMAARRDRMAGLAGVAKPVMGGALVIMSVLILSGLDKTIEAALTAAMPPWLVALTTSF</sequence>
<accession>A0A3S0HWY1</accession>
<dbReference type="OrthoDB" id="9811352at2"/>
<keyword evidence="10" id="KW-1185">Reference proteome</keyword>
<dbReference type="GO" id="GO:0016020">
    <property type="term" value="C:membrane"/>
    <property type="evidence" value="ECO:0007669"/>
    <property type="project" value="UniProtKB-SubCell"/>
</dbReference>
<feature type="transmembrane region" description="Helical" evidence="7">
    <location>
        <begin position="110"/>
        <end position="134"/>
    </location>
</feature>
<protein>
    <submittedName>
        <fullName evidence="9">Cytochrome c biogenesis protein CcdA</fullName>
    </submittedName>
</protein>
<name>A0A3S0HWY1_9PROT</name>
<evidence type="ECO:0000313" key="10">
    <source>
        <dbReference type="Proteomes" id="UP000277007"/>
    </source>
</evidence>
<dbReference type="PANTHER" id="PTHR31272">
    <property type="entry name" value="CYTOCHROME C-TYPE BIOGENESIS PROTEIN HI_1454-RELATED"/>
    <property type="match status" value="1"/>
</dbReference>